<dbReference type="Pfam" id="PF03140">
    <property type="entry name" value="DUF247"/>
    <property type="match status" value="1"/>
</dbReference>
<sequence length="529" mass="58582">MADGNVSAEMQNVGAGDTQQVWLKSIEDELKRKESYGSFSTFIMGHSIHRVPRQLREVNTLAYEPMVVAIGPYKKSRKLQPSVTESFMRISAAKLVMAMLNIEAEGFQAFTQRVVGDQHSVEKLAMEYERAPPYGEDALRAVFALDACFVTCFLVFLGCGGMSRRSYFPWLGDTFAEELARRVEKEFKVPKRLVTSILRDVFLFENQIPLSLVKGIMTSIINTGGAKAGTDMPEIKQDNGEEKAEEFLGRCIEEVVECANPFRADATPYGGITQGAPCIVHRHTHLLDCLYSTVTMDSRDERVIRSRVQSAIGITRGSEMQGAAVAARMGSAPTAVESAVHLRRAGIAFKPSATVGGTGVGGGNVVDIWFDKASATLFLPRLRIGPDSEAVLRNLAAYEMVALQRAEVGCYLALMDDLIDTAQDVQVLRLSGVLEHSLRNDEELAEMWNGMCKNLQVLYETSTLAEAYAAIKDHLCRRMRYKKLWELYAEFSNRYLSAPWLTASVLAATLLLVLTIAQTIYSAAIYYKS</sequence>
<comment type="caution">
    <text evidence="2">The sequence shown here is derived from an EMBL/GenBank/DDBJ whole genome shotgun (WGS) entry which is preliminary data.</text>
</comment>
<dbReference type="AlphaFoldDB" id="A0A8T2R0R7"/>
<evidence type="ECO:0000313" key="3">
    <source>
        <dbReference type="Proteomes" id="UP000825935"/>
    </source>
</evidence>
<dbReference type="EMBL" id="CM035435">
    <property type="protein sequence ID" value="KAH7289520.1"/>
    <property type="molecule type" value="Genomic_DNA"/>
</dbReference>
<dbReference type="PANTHER" id="PTHR31170">
    <property type="entry name" value="BNAC04G53230D PROTEIN"/>
    <property type="match status" value="1"/>
</dbReference>
<dbReference type="PANTHER" id="PTHR31170:SF25">
    <property type="entry name" value="BNAA09G04570D PROTEIN"/>
    <property type="match status" value="1"/>
</dbReference>
<name>A0A8T2R0R7_CERRI</name>
<keyword evidence="1" id="KW-1133">Transmembrane helix</keyword>
<evidence type="ECO:0000313" key="2">
    <source>
        <dbReference type="EMBL" id="KAH7289520.1"/>
    </source>
</evidence>
<keyword evidence="1" id="KW-0812">Transmembrane</keyword>
<dbReference type="Proteomes" id="UP000825935">
    <property type="component" value="Chromosome 30"/>
</dbReference>
<evidence type="ECO:0000256" key="1">
    <source>
        <dbReference type="SAM" id="Phobius"/>
    </source>
</evidence>
<gene>
    <name evidence="2" type="ORF">KP509_30G007100</name>
</gene>
<reference evidence="2" key="1">
    <citation type="submission" date="2021-08" db="EMBL/GenBank/DDBJ databases">
        <title>WGS assembly of Ceratopteris richardii.</title>
        <authorList>
            <person name="Marchant D.B."/>
            <person name="Chen G."/>
            <person name="Jenkins J."/>
            <person name="Shu S."/>
            <person name="Leebens-Mack J."/>
            <person name="Grimwood J."/>
            <person name="Schmutz J."/>
            <person name="Soltis P."/>
            <person name="Soltis D."/>
            <person name="Chen Z.-H."/>
        </authorList>
    </citation>
    <scope>NUCLEOTIDE SEQUENCE</scope>
    <source>
        <strain evidence="2">Whitten #5841</strain>
        <tissue evidence="2">Leaf</tissue>
    </source>
</reference>
<protein>
    <submittedName>
        <fullName evidence="2">Uncharacterized protein</fullName>
    </submittedName>
</protein>
<dbReference type="OrthoDB" id="1849062at2759"/>
<keyword evidence="3" id="KW-1185">Reference proteome</keyword>
<keyword evidence="1" id="KW-0472">Membrane</keyword>
<accession>A0A8T2R0R7</accession>
<proteinExistence type="predicted"/>
<feature type="transmembrane region" description="Helical" evidence="1">
    <location>
        <begin position="500"/>
        <end position="527"/>
    </location>
</feature>
<dbReference type="InterPro" id="IPR004158">
    <property type="entry name" value="DUF247_pln"/>
</dbReference>
<organism evidence="2 3">
    <name type="scientific">Ceratopteris richardii</name>
    <name type="common">Triangle waterfern</name>
    <dbReference type="NCBI Taxonomy" id="49495"/>
    <lineage>
        <taxon>Eukaryota</taxon>
        <taxon>Viridiplantae</taxon>
        <taxon>Streptophyta</taxon>
        <taxon>Embryophyta</taxon>
        <taxon>Tracheophyta</taxon>
        <taxon>Polypodiopsida</taxon>
        <taxon>Polypodiidae</taxon>
        <taxon>Polypodiales</taxon>
        <taxon>Pteridineae</taxon>
        <taxon>Pteridaceae</taxon>
        <taxon>Parkerioideae</taxon>
        <taxon>Ceratopteris</taxon>
    </lineage>
</organism>